<reference evidence="1 2" key="1">
    <citation type="submission" date="2019-03" db="EMBL/GenBank/DDBJ databases">
        <title>Ramlibacter rhizophilus CCTCC AB2015357, whole genome shotgun sequence.</title>
        <authorList>
            <person name="Zhang X."/>
            <person name="Feng G."/>
            <person name="Zhu H."/>
        </authorList>
    </citation>
    <scope>NUCLEOTIDE SEQUENCE [LARGE SCALE GENOMIC DNA]</scope>
    <source>
        <strain evidence="1 2">CCTCC AB2015357</strain>
    </source>
</reference>
<evidence type="ECO:0000313" key="1">
    <source>
        <dbReference type="EMBL" id="TFZ03429.1"/>
    </source>
</evidence>
<dbReference type="RefSeq" id="WP_135284228.1">
    <property type="nucleotide sequence ID" value="NZ_SMLL01000002.1"/>
</dbReference>
<proteinExistence type="predicted"/>
<protein>
    <submittedName>
        <fullName evidence="1">Uncharacterized protein</fullName>
    </submittedName>
</protein>
<evidence type="ECO:0000313" key="2">
    <source>
        <dbReference type="Proteomes" id="UP000297564"/>
    </source>
</evidence>
<organism evidence="1 2">
    <name type="scientific">Ramlibacter rhizophilus</name>
    <dbReference type="NCBI Taxonomy" id="1781167"/>
    <lineage>
        <taxon>Bacteria</taxon>
        <taxon>Pseudomonadati</taxon>
        <taxon>Pseudomonadota</taxon>
        <taxon>Betaproteobacteria</taxon>
        <taxon>Burkholderiales</taxon>
        <taxon>Comamonadaceae</taxon>
        <taxon>Ramlibacter</taxon>
    </lineage>
</organism>
<comment type="caution">
    <text evidence="1">The sequence shown here is derived from an EMBL/GenBank/DDBJ whole genome shotgun (WGS) entry which is preliminary data.</text>
</comment>
<dbReference type="AlphaFoldDB" id="A0A4Z0BZN8"/>
<dbReference type="EMBL" id="SMLL01000002">
    <property type="protein sequence ID" value="TFZ03429.1"/>
    <property type="molecule type" value="Genomic_DNA"/>
</dbReference>
<name>A0A4Z0BZN8_9BURK</name>
<accession>A0A4Z0BZN8</accession>
<dbReference type="Proteomes" id="UP000297564">
    <property type="component" value="Unassembled WGS sequence"/>
</dbReference>
<dbReference type="OrthoDB" id="1434485at2"/>
<keyword evidence="2" id="KW-1185">Reference proteome</keyword>
<sequence length="328" mass="37551">MHKLGSHIGAGRGGLRELDAIALQGYRVIPQMQDSRNHGAADVSVSADGSFDRQRPPARLHVLLARGSPQALVIRRGPSRHVAVIAWNRAIDQFTLGQWLRGRIYERRCDLSPDGRHWVYFAMHGRCDGPAHATWTAIARAPYLKAETLMRWVGTYHGGGLFTSDDEVWVNQRYGYDLLKDSSHIKRMGKCSPQEYSDTSCLRVYYPRLQRDGWTMVSRVKHRMEHELTIFERRIDQRWTLRKLAYATSAMHLVGRGCYFDEHELRSERDGSVTRCPGWEWADLDGLRLVWAQAGCLYSTYMQPDGPGPVKLLFDFNPMAFEAIEAPY</sequence>
<gene>
    <name evidence="1" type="ORF">EZ242_06000</name>
</gene>